<proteinExistence type="inferred from homology"/>
<dbReference type="RefSeq" id="XP_001746609.1">
    <property type="nucleotide sequence ID" value="XM_001746557.1"/>
</dbReference>
<dbReference type="PANTHER" id="PTHR13091">
    <property type="entry name" value="AMPLIFIED IN BREAST CANCER 2-RELATED"/>
    <property type="match status" value="1"/>
</dbReference>
<feature type="signal peptide" evidence="5">
    <location>
        <begin position="1"/>
        <end position="21"/>
    </location>
</feature>
<evidence type="ECO:0000256" key="5">
    <source>
        <dbReference type="SAM" id="SignalP"/>
    </source>
</evidence>
<dbReference type="Pfam" id="PF10220">
    <property type="entry name" value="Smg8_Smg9"/>
    <property type="match status" value="3"/>
</dbReference>
<dbReference type="eggNOG" id="KOG3692">
    <property type="taxonomic scope" value="Eukaryota"/>
</dbReference>
<feature type="chain" id="PRO_5002742681" description="Nonsense-mediated mRNA decay factor SMG8" evidence="5">
    <location>
        <begin position="22"/>
        <end position="791"/>
    </location>
</feature>
<evidence type="ECO:0000256" key="4">
    <source>
        <dbReference type="SAM" id="MobiDB-lite"/>
    </source>
</evidence>
<sequence length="791" mass="85870">MAQMQQQQLRALLHIFVVAHSVVLLHPSAEFDTGLIATFRLLEKARAQLLQLDGKAQRTAKVASDRLQASLQARLKRVLARANLETLPNEESRQRGREDARLFDLPPGDFVFVHARDQRPAQGAGGRLEEVTFDPVTRLLDTYGLKPQAIFAGLGSLVLQSKVLQADEARTNTATPSQKQNSNSRESALGALRDALASDKQHLAETSGAFLVRDDTDNSVRHHTSAQTFFRWASDLHADLVLPSGRRQAYRAIHPATLRASGHEEGPDDGESVREDILRVLDALDLSDDEESGSATHMGSERVAEPLAEVKAILCAPTTALETWSQHHCQHAGAFAAETYRRDLPAAYNASTHYEHLMHALVTFANTARGSMYSSGVKSMQEALQSYWTDGRQLCELRSVTGRHCRHRLHVTPEQMQARAPSAPSAAQSLPIKPHDSGASWRCTCVCGRSQLAVPDVFSVKAIGDYFVELTCCAQAVTLARPVAQSATPLEDDDAVEALSASDGAADDGVAPTGTHSADLPANTTGAPAPTRGRGRSHVRKSTSSNPLSKLMAEQEMSATADGAGTTGAECRISLFPGRRPDCCCMVYQLGDAEAYQPTTGLTGRPGLINSAAYLLPWEVPLNDRMAALFPGRGVSVWSKSKLQRKARVWVGYEYETAEGVRFFAAGPNRAVKMSASGHLKGMANKAIGSALPIVMPAPIKGSPQAQLVRLHVVVPNAPVAVVVQPIVQLKEKPPILYKAECGVRLEPDSYVVYQLPRIFCHEGKPVLLPTHEEARKQWMLRPNAIFVESA</sequence>
<evidence type="ECO:0000256" key="3">
    <source>
        <dbReference type="ARBA" id="ARBA00029509"/>
    </source>
</evidence>
<name>A9V1U8_MONBE</name>
<dbReference type="Proteomes" id="UP000001357">
    <property type="component" value="Unassembled WGS sequence"/>
</dbReference>
<keyword evidence="5" id="KW-0732">Signal</keyword>
<dbReference type="GeneID" id="5891832"/>
<keyword evidence="7" id="KW-1185">Reference proteome</keyword>
<dbReference type="InParanoid" id="A9V1U8"/>
<dbReference type="FunCoup" id="A9V1U8">
    <property type="interactions" value="581"/>
</dbReference>
<comment type="similarity">
    <text evidence="1">Belongs to the SMG8 family.</text>
</comment>
<dbReference type="STRING" id="81824.A9V1U8"/>
<gene>
    <name evidence="6" type="ORF">MONBRDRAFT_37453</name>
</gene>
<evidence type="ECO:0000313" key="7">
    <source>
        <dbReference type="Proteomes" id="UP000001357"/>
    </source>
</evidence>
<evidence type="ECO:0000313" key="6">
    <source>
        <dbReference type="EMBL" id="EDQ88505.1"/>
    </source>
</evidence>
<protein>
    <recommendedName>
        <fullName evidence="3">Nonsense-mediated mRNA decay factor SMG8</fullName>
    </recommendedName>
</protein>
<feature type="region of interest" description="Disordered" evidence="4">
    <location>
        <begin position="504"/>
        <end position="549"/>
    </location>
</feature>
<dbReference type="PANTHER" id="PTHR13091:SF0">
    <property type="entry name" value="NONSENSE-MEDIATED MRNA DECAY FACTOR SMG8"/>
    <property type="match status" value="1"/>
</dbReference>
<dbReference type="AlphaFoldDB" id="A9V1U8"/>
<keyword evidence="2" id="KW-0866">Nonsense-mediated mRNA decay</keyword>
<evidence type="ECO:0000256" key="1">
    <source>
        <dbReference type="ARBA" id="ARBA00006443"/>
    </source>
</evidence>
<dbReference type="KEGG" id="mbr:MONBRDRAFT_37453"/>
<accession>A9V1U8</accession>
<dbReference type="InterPro" id="IPR019354">
    <property type="entry name" value="SMG8-like"/>
</dbReference>
<dbReference type="EMBL" id="CH991554">
    <property type="protein sequence ID" value="EDQ88505.1"/>
    <property type="molecule type" value="Genomic_DNA"/>
</dbReference>
<evidence type="ECO:0000256" key="2">
    <source>
        <dbReference type="ARBA" id="ARBA00023161"/>
    </source>
</evidence>
<dbReference type="OMA" id="CVCGRSQ"/>
<organism evidence="6 7">
    <name type="scientific">Monosiga brevicollis</name>
    <name type="common">Choanoflagellate</name>
    <dbReference type="NCBI Taxonomy" id="81824"/>
    <lineage>
        <taxon>Eukaryota</taxon>
        <taxon>Choanoflagellata</taxon>
        <taxon>Craspedida</taxon>
        <taxon>Salpingoecidae</taxon>
        <taxon>Monosiga</taxon>
    </lineage>
</organism>
<dbReference type="GO" id="GO:0000184">
    <property type="term" value="P:nuclear-transcribed mRNA catabolic process, nonsense-mediated decay"/>
    <property type="evidence" value="ECO:0000318"/>
    <property type="project" value="GO_Central"/>
</dbReference>
<reference evidence="6 7" key="1">
    <citation type="journal article" date="2008" name="Nature">
        <title>The genome of the choanoflagellate Monosiga brevicollis and the origin of metazoans.</title>
        <authorList>
            <consortium name="JGI Sequencing"/>
            <person name="King N."/>
            <person name="Westbrook M.J."/>
            <person name="Young S.L."/>
            <person name="Kuo A."/>
            <person name="Abedin M."/>
            <person name="Chapman J."/>
            <person name="Fairclough S."/>
            <person name="Hellsten U."/>
            <person name="Isogai Y."/>
            <person name="Letunic I."/>
            <person name="Marr M."/>
            <person name="Pincus D."/>
            <person name="Putnam N."/>
            <person name="Rokas A."/>
            <person name="Wright K.J."/>
            <person name="Zuzow R."/>
            <person name="Dirks W."/>
            <person name="Good M."/>
            <person name="Goodstein D."/>
            <person name="Lemons D."/>
            <person name="Li W."/>
            <person name="Lyons J.B."/>
            <person name="Morris A."/>
            <person name="Nichols S."/>
            <person name="Richter D.J."/>
            <person name="Salamov A."/>
            <person name="Bork P."/>
            <person name="Lim W.A."/>
            <person name="Manning G."/>
            <person name="Miller W.T."/>
            <person name="McGinnis W."/>
            <person name="Shapiro H."/>
            <person name="Tjian R."/>
            <person name="Grigoriev I.V."/>
            <person name="Rokhsar D."/>
        </authorList>
    </citation>
    <scope>NUCLEOTIDE SEQUENCE [LARGE SCALE GENOMIC DNA]</scope>
    <source>
        <strain evidence="7">MX1 / ATCC 50154</strain>
    </source>
</reference>